<evidence type="ECO:0000313" key="8">
    <source>
        <dbReference type="Proteomes" id="UP001353858"/>
    </source>
</evidence>
<dbReference type="InterPro" id="IPR029034">
    <property type="entry name" value="Cystine-knot_cytokine"/>
</dbReference>
<evidence type="ECO:0000259" key="6">
    <source>
        <dbReference type="Pfam" id="PF16077"/>
    </source>
</evidence>
<evidence type="ECO:0000256" key="1">
    <source>
        <dbReference type="ARBA" id="ARBA00011748"/>
    </source>
</evidence>
<dbReference type="FunFam" id="2.10.90.10:FF:000018">
    <property type="entry name" value="Spatzle 4"/>
    <property type="match status" value="1"/>
</dbReference>
<gene>
    <name evidence="7" type="ORF">RN001_007273</name>
</gene>
<dbReference type="GO" id="GO:0021556">
    <property type="term" value="P:central nervous system formation"/>
    <property type="evidence" value="ECO:0007669"/>
    <property type="project" value="TreeGrafter"/>
</dbReference>
<dbReference type="GO" id="GO:0005121">
    <property type="term" value="F:Toll binding"/>
    <property type="evidence" value="ECO:0007669"/>
    <property type="project" value="TreeGrafter"/>
</dbReference>
<comment type="caution">
    <text evidence="7">The sequence shown here is derived from an EMBL/GenBank/DDBJ whole genome shotgun (WGS) entry which is preliminary data.</text>
</comment>
<dbReference type="AlphaFoldDB" id="A0AAN7PXZ6"/>
<proteinExistence type="predicted"/>
<keyword evidence="4" id="KW-0325">Glycoprotein</keyword>
<dbReference type="PANTHER" id="PTHR23199:SF16">
    <property type="entry name" value="PROTEIN SPAETZLE 5"/>
    <property type="match status" value="1"/>
</dbReference>
<feature type="domain" description="Spaetzle" evidence="6">
    <location>
        <begin position="233"/>
        <end position="329"/>
    </location>
</feature>
<dbReference type="GO" id="GO:0005615">
    <property type="term" value="C:extracellular space"/>
    <property type="evidence" value="ECO:0007669"/>
    <property type="project" value="UniProtKB-ARBA"/>
</dbReference>
<evidence type="ECO:0000256" key="2">
    <source>
        <dbReference type="ARBA" id="ARBA00022729"/>
    </source>
</evidence>
<sequence length="334" mass="38126">MRTIAAIIVALLSIGEKTLSICTNQYGSAPCKFVPSSPGKPPPCAKPGLTYCEHPTYYPGQVIEHLIQNWQFDYTTLLSSESPEEFNSYFVPPSSRLELKPIYGPPPPNSLHRFHHYQPGSMQVPIPPQSSFNNPGHTYVPPLPILHQNSTDGYLSGRPNFATKLENNDYSSFSLPHTEHTNNWWKRYARDVSKQRRDLLRQRRNIARDRLYVSNLNVTNHNRARRQIQSGEQLCQFRTQYIMPRAALNNKGNWMYIVNMPEVDNKYTQLVKSETCLSQECSDICGLPVGYSSRCEQKYAQKRLIALEGGGNQLYTDVFWFPSCCVCTVTKTNP</sequence>
<dbReference type="SUPFAM" id="SSF57501">
    <property type="entry name" value="Cystine-knot cytokines"/>
    <property type="match status" value="1"/>
</dbReference>
<dbReference type="Proteomes" id="UP001353858">
    <property type="component" value="Unassembled WGS sequence"/>
</dbReference>
<protein>
    <recommendedName>
        <fullName evidence="6">Spaetzle domain-containing protein</fullName>
    </recommendedName>
</protein>
<dbReference type="PANTHER" id="PTHR23199">
    <property type="entry name" value="NEUROTROPHIN 1-RELATED"/>
    <property type="match status" value="1"/>
</dbReference>
<feature type="signal peptide" evidence="5">
    <location>
        <begin position="1"/>
        <end position="20"/>
    </location>
</feature>
<keyword evidence="2 5" id="KW-0732">Signal</keyword>
<dbReference type="GO" id="GO:0045087">
    <property type="term" value="P:innate immune response"/>
    <property type="evidence" value="ECO:0007669"/>
    <property type="project" value="TreeGrafter"/>
</dbReference>
<keyword evidence="8" id="KW-1185">Reference proteome</keyword>
<dbReference type="Gene3D" id="2.10.90.10">
    <property type="entry name" value="Cystine-knot cytokines"/>
    <property type="match status" value="1"/>
</dbReference>
<name>A0AAN7PXZ6_9COLE</name>
<dbReference type="InterPro" id="IPR032104">
    <property type="entry name" value="Spaetzle"/>
</dbReference>
<accession>A0AAN7PXZ6</accession>
<comment type="subunit">
    <text evidence="1">Homodimer; disulfide-linked.</text>
</comment>
<dbReference type="Pfam" id="PF16077">
    <property type="entry name" value="Spaetzle"/>
    <property type="match status" value="1"/>
</dbReference>
<keyword evidence="3" id="KW-1015">Disulfide bond</keyword>
<dbReference type="GO" id="GO:0008083">
    <property type="term" value="F:growth factor activity"/>
    <property type="evidence" value="ECO:0007669"/>
    <property type="project" value="TreeGrafter"/>
</dbReference>
<evidence type="ECO:0000313" key="7">
    <source>
        <dbReference type="EMBL" id="KAK4879127.1"/>
    </source>
</evidence>
<organism evidence="7 8">
    <name type="scientific">Aquatica leii</name>
    <dbReference type="NCBI Taxonomy" id="1421715"/>
    <lineage>
        <taxon>Eukaryota</taxon>
        <taxon>Metazoa</taxon>
        <taxon>Ecdysozoa</taxon>
        <taxon>Arthropoda</taxon>
        <taxon>Hexapoda</taxon>
        <taxon>Insecta</taxon>
        <taxon>Pterygota</taxon>
        <taxon>Neoptera</taxon>
        <taxon>Endopterygota</taxon>
        <taxon>Coleoptera</taxon>
        <taxon>Polyphaga</taxon>
        <taxon>Elateriformia</taxon>
        <taxon>Elateroidea</taxon>
        <taxon>Lampyridae</taxon>
        <taxon>Luciolinae</taxon>
        <taxon>Aquatica</taxon>
    </lineage>
</organism>
<evidence type="ECO:0000256" key="3">
    <source>
        <dbReference type="ARBA" id="ARBA00023157"/>
    </source>
</evidence>
<feature type="chain" id="PRO_5042827422" description="Spaetzle domain-containing protein" evidence="5">
    <location>
        <begin position="21"/>
        <end position="334"/>
    </location>
</feature>
<evidence type="ECO:0000256" key="5">
    <source>
        <dbReference type="SAM" id="SignalP"/>
    </source>
</evidence>
<reference evidence="8" key="1">
    <citation type="submission" date="2023-01" db="EMBL/GenBank/DDBJ databases">
        <title>Key to firefly adult light organ development and bioluminescence: homeobox transcription factors regulate luciferase expression and transportation to peroxisome.</title>
        <authorList>
            <person name="Fu X."/>
        </authorList>
    </citation>
    <scope>NUCLEOTIDE SEQUENCE [LARGE SCALE GENOMIC DNA]</scope>
</reference>
<dbReference type="InterPro" id="IPR052444">
    <property type="entry name" value="Spz/Toll_ligand-like"/>
</dbReference>
<dbReference type="EMBL" id="JARPUR010000003">
    <property type="protein sequence ID" value="KAK4879127.1"/>
    <property type="molecule type" value="Genomic_DNA"/>
</dbReference>
<evidence type="ECO:0000256" key="4">
    <source>
        <dbReference type="ARBA" id="ARBA00023180"/>
    </source>
</evidence>